<dbReference type="EMBL" id="LN829119">
    <property type="protein sequence ID" value="CPR18477.1"/>
    <property type="molecule type" value="Genomic_DNA"/>
</dbReference>
<protein>
    <submittedName>
        <fullName evidence="1">Uncharacterized protein</fullName>
    </submittedName>
</protein>
<reference evidence="2" key="1">
    <citation type="submission" date="2015-02" db="EMBL/GenBank/DDBJ databases">
        <authorList>
            <person name="Chooi Y.-H."/>
        </authorList>
    </citation>
    <scope>NUCLEOTIDE SEQUENCE [LARGE SCALE GENOMIC DNA]</scope>
    <source>
        <strain evidence="2">strain Y</strain>
    </source>
</reference>
<dbReference type="Proteomes" id="UP000033187">
    <property type="component" value="Chromosome 1"/>
</dbReference>
<dbReference type="KEGG" id="fil:BN1229_v1_1726"/>
<dbReference type="AlphaFoldDB" id="A0A0D6JEH3"/>
<dbReference type="KEGG" id="fiy:BN1229_v1_1729"/>
<proteinExistence type="predicted"/>
<sequence length="74" mass="8065">MAALPVRQELNAYVDGELPPERAAEIAKIAERNADIAQAIAVIASLKVALHQMFEHEVRATSASPLLIDPERSF</sequence>
<name>A0A0D6JEH3_9HYPH</name>
<dbReference type="OrthoDB" id="7345761at2"/>
<evidence type="ECO:0000313" key="2">
    <source>
        <dbReference type="Proteomes" id="UP000033187"/>
    </source>
</evidence>
<dbReference type="RefSeq" id="WP_046477895.1">
    <property type="nucleotide sequence ID" value="NZ_LN829118.1"/>
</dbReference>
<accession>A0A0D6JEH3</accession>
<keyword evidence="2" id="KW-1185">Reference proteome</keyword>
<evidence type="ECO:0000313" key="1">
    <source>
        <dbReference type="EMBL" id="CPR18477.1"/>
    </source>
</evidence>
<organism evidence="1 2">
    <name type="scientific">Candidatus Filomicrobium marinum</name>
    <dbReference type="NCBI Taxonomy" id="1608628"/>
    <lineage>
        <taxon>Bacteria</taxon>
        <taxon>Pseudomonadati</taxon>
        <taxon>Pseudomonadota</taxon>
        <taxon>Alphaproteobacteria</taxon>
        <taxon>Hyphomicrobiales</taxon>
        <taxon>Hyphomicrobiaceae</taxon>
        <taxon>Filomicrobium</taxon>
    </lineage>
</organism>
<gene>
    <name evidence="1" type="ORF">YBN1229_v1_1729</name>
</gene>